<reference evidence="2" key="1">
    <citation type="submission" date="2020-08" db="EMBL/GenBank/DDBJ databases">
        <title>Multicomponent nature underlies the extraordinary mechanical properties of spider dragline silk.</title>
        <authorList>
            <person name="Kono N."/>
            <person name="Nakamura H."/>
            <person name="Mori M."/>
            <person name="Yoshida Y."/>
            <person name="Ohtoshi R."/>
            <person name="Malay A.D."/>
            <person name="Moran D.A.P."/>
            <person name="Tomita M."/>
            <person name="Numata K."/>
            <person name="Arakawa K."/>
        </authorList>
    </citation>
    <scope>NUCLEOTIDE SEQUENCE</scope>
</reference>
<proteinExistence type="predicted"/>
<dbReference type="OrthoDB" id="6628767at2759"/>
<evidence type="ECO:0000313" key="3">
    <source>
        <dbReference type="Proteomes" id="UP000887013"/>
    </source>
</evidence>
<evidence type="ECO:0000313" key="2">
    <source>
        <dbReference type="EMBL" id="GFT23085.1"/>
    </source>
</evidence>
<accession>A0A8X6TJ41</accession>
<evidence type="ECO:0000256" key="1">
    <source>
        <dbReference type="SAM" id="MobiDB-lite"/>
    </source>
</evidence>
<dbReference type="Proteomes" id="UP000887013">
    <property type="component" value="Unassembled WGS sequence"/>
</dbReference>
<keyword evidence="3" id="KW-1185">Reference proteome</keyword>
<name>A0A8X6TJ41_NEPPI</name>
<organism evidence="2 3">
    <name type="scientific">Nephila pilipes</name>
    <name type="common">Giant wood spider</name>
    <name type="synonym">Nephila maculata</name>
    <dbReference type="NCBI Taxonomy" id="299642"/>
    <lineage>
        <taxon>Eukaryota</taxon>
        <taxon>Metazoa</taxon>
        <taxon>Ecdysozoa</taxon>
        <taxon>Arthropoda</taxon>
        <taxon>Chelicerata</taxon>
        <taxon>Arachnida</taxon>
        <taxon>Araneae</taxon>
        <taxon>Araneomorphae</taxon>
        <taxon>Entelegynae</taxon>
        <taxon>Araneoidea</taxon>
        <taxon>Nephilidae</taxon>
        <taxon>Nephila</taxon>
    </lineage>
</organism>
<dbReference type="EMBL" id="BMAW01011307">
    <property type="protein sequence ID" value="GFT23085.1"/>
    <property type="molecule type" value="Genomic_DNA"/>
</dbReference>
<protein>
    <submittedName>
        <fullName evidence="2">Uncharacterized protein</fullName>
    </submittedName>
</protein>
<feature type="region of interest" description="Disordered" evidence="1">
    <location>
        <begin position="140"/>
        <end position="164"/>
    </location>
</feature>
<feature type="compositionally biased region" description="Basic residues" evidence="1">
    <location>
        <begin position="8"/>
        <end position="17"/>
    </location>
</feature>
<sequence length="226" mass="25458">MQQIPTPKQRKASKQKKIAPLLTGNPGDFPLDQPLPSFHPPTELQIQDHNPTALNSSLLDIPEPPLLQSFLEPLDTLLNEDMDDRFQLFETIHSDIIITIQNHFNLLKTTANNNINSQNPSFIKKPLAEDAQSIQKAYSWNRRKSPGLPPEDDSSPDFSSPPDLPPIAEHLSPELICKCLKSAENTAPGPDRISYKHWRELDPMGKLLSKIFTICLSLKKISSTWK</sequence>
<feature type="region of interest" description="Disordered" evidence="1">
    <location>
        <begin position="1"/>
        <end position="32"/>
    </location>
</feature>
<gene>
    <name evidence="2" type="ORF">NPIL_503311</name>
</gene>
<comment type="caution">
    <text evidence="2">The sequence shown here is derived from an EMBL/GenBank/DDBJ whole genome shotgun (WGS) entry which is preliminary data.</text>
</comment>
<dbReference type="AlphaFoldDB" id="A0A8X6TJ41"/>